<accession>A0A814EMI7</accession>
<evidence type="ECO:0000313" key="8">
    <source>
        <dbReference type="Proteomes" id="UP000663879"/>
    </source>
</evidence>
<gene>
    <name evidence="7" type="ORF">OXX778_LOCUS14940</name>
</gene>
<comment type="subcellular location">
    <subcellularLocation>
        <location evidence="1">Membrane</location>
        <topology evidence="1">Multi-pass membrane protein</topology>
    </subcellularLocation>
</comment>
<feature type="transmembrane region" description="Helical" evidence="5">
    <location>
        <begin position="223"/>
        <end position="242"/>
    </location>
</feature>
<evidence type="ECO:0000256" key="3">
    <source>
        <dbReference type="ARBA" id="ARBA00022989"/>
    </source>
</evidence>
<evidence type="ECO:0000256" key="4">
    <source>
        <dbReference type="ARBA" id="ARBA00023136"/>
    </source>
</evidence>
<dbReference type="GO" id="GO:0016020">
    <property type="term" value="C:membrane"/>
    <property type="evidence" value="ECO:0007669"/>
    <property type="project" value="UniProtKB-SubCell"/>
</dbReference>
<dbReference type="GO" id="GO:0140359">
    <property type="term" value="F:ABC-type transporter activity"/>
    <property type="evidence" value="ECO:0007669"/>
    <property type="project" value="InterPro"/>
</dbReference>
<keyword evidence="4 5" id="KW-0472">Membrane</keyword>
<protein>
    <recommendedName>
        <fullName evidence="6">ABC-2 type transporter transmembrane domain-containing protein</fullName>
    </recommendedName>
</protein>
<name>A0A814EMI7_9BILA</name>
<feature type="transmembrane region" description="Helical" evidence="5">
    <location>
        <begin position="262"/>
        <end position="282"/>
    </location>
</feature>
<proteinExistence type="predicted"/>
<keyword evidence="3 5" id="KW-1133">Transmembrane helix</keyword>
<dbReference type="InterPro" id="IPR013525">
    <property type="entry name" value="ABC2_TM"/>
</dbReference>
<sequence length="285" mass="33893">MSLIQLKGFFKRNVKLRVRNKLQLVFEIYQQIIILSVLIIYNYAFVSEKLPSEKYNPESLRDSLLSKNLFIYPDNSQTRLLGNYLQFEIFSLKLKFFNDTKQMKEFYLNFNEKSVSYIETFGLEFTRFPTEYKIYHKYDEILFAGNKINYFADSRDCRNGTFTYSICAGNKIVYNGLAYLQYKLDASIKKFINPKLSYPKIKIQNMPKNSFVKEQTIFDGIKAYYFTLLYVYSLTTFVINIVAEKEKKIKELMKMMGLKDSIFWFSWISTYFLQFTALNLIISVL</sequence>
<dbReference type="PANTHER" id="PTHR19229">
    <property type="entry name" value="ATP-BINDING CASSETTE TRANSPORTER SUBFAMILY A ABCA"/>
    <property type="match status" value="1"/>
</dbReference>
<dbReference type="AlphaFoldDB" id="A0A814EMI7"/>
<keyword evidence="8" id="KW-1185">Reference proteome</keyword>
<dbReference type="PANTHER" id="PTHR19229:SF209">
    <property type="entry name" value="ATP-BINDING CASSETTE SUB-FAMILY A MEMBER 5 ISOFORM X1"/>
    <property type="match status" value="1"/>
</dbReference>
<dbReference type="InterPro" id="IPR026082">
    <property type="entry name" value="ABCA"/>
</dbReference>
<feature type="non-terminal residue" evidence="7">
    <location>
        <position position="1"/>
    </location>
</feature>
<evidence type="ECO:0000256" key="1">
    <source>
        <dbReference type="ARBA" id="ARBA00004141"/>
    </source>
</evidence>
<evidence type="ECO:0000256" key="2">
    <source>
        <dbReference type="ARBA" id="ARBA00022692"/>
    </source>
</evidence>
<evidence type="ECO:0000313" key="7">
    <source>
        <dbReference type="EMBL" id="CAF0971462.1"/>
    </source>
</evidence>
<dbReference type="GO" id="GO:0005319">
    <property type="term" value="F:lipid transporter activity"/>
    <property type="evidence" value="ECO:0007669"/>
    <property type="project" value="TreeGrafter"/>
</dbReference>
<dbReference type="EMBL" id="CAJNOC010003183">
    <property type="protein sequence ID" value="CAF0971462.1"/>
    <property type="molecule type" value="Genomic_DNA"/>
</dbReference>
<evidence type="ECO:0000256" key="5">
    <source>
        <dbReference type="SAM" id="Phobius"/>
    </source>
</evidence>
<comment type="caution">
    <text evidence="7">The sequence shown here is derived from an EMBL/GenBank/DDBJ whole genome shotgun (WGS) entry which is preliminary data.</text>
</comment>
<feature type="domain" description="ABC-2 type transporter transmembrane" evidence="6">
    <location>
        <begin position="33"/>
        <end position="280"/>
    </location>
</feature>
<keyword evidence="2 5" id="KW-0812">Transmembrane</keyword>
<reference evidence="7" key="1">
    <citation type="submission" date="2021-02" db="EMBL/GenBank/DDBJ databases">
        <authorList>
            <person name="Nowell W R."/>
        </authorList>
    </citation>
    <scope>NUCLEOTIDE SEQUENCE</scope>
    <source>
        <strain evidence="7">Ploen Becks lab</strain>
    </source>
</reference>
<organism evidence="7 8">
    <name type="scientific">Brachionus calyciflorus</name>
    <dbReference type="NCBI Taxonomy" id="104777"/>
    <lineage>
        <taxon>Eukaryota</taxon>
        <taxon>Metazoa</taxon>
        <taxon>Spiralia</taxon>
        <taxon>Gnathifera</taxon>
        <taxon>Rotifera</taxon>
        <taxon>Eurotatoria</taxon>
        <taxon>Monogononta</taxon>
        <taxon>Pseudotrocha</taxon>
        <taxon>Ploima</taxon>
        <taxon>Brachionidae</taxon>
        <taxon>Brachionus</taxon>
    </lineage>
</organism>
<evidence type="ECO:0000259" key="6">
    <source>
        <dbReference type="Pfam" id="PF12698"/>
    </source>
</evidence>
<dbReference type="Pfam" id="PF12698">
    <property type="entry name" value="ABC2_membrane_3"/>
    <property type="match status" value="1"/>
</dbReference>
<dbReference type="Proteomes" id="UP000663879">
    <property type="component" value="Unassembled WGS sequence"/>
</dbReference>